<dbReference type="SUPFAM" id="SSF51735">
    <property type="entry name" value="NAD(P)-binding Rossmann-fold domains"/>
    <property type="match status" value="1"/>
</dbReference>
<gene>
    <name evidence="3" type="ORF">EK21DRAFT_103732</name>
</gene>
<keyword evidence="4" id="KW-1185">Reference proteome</keyword>
<dbReference type="GO" id="GO:0019748">
    <property type="term" value="P:secondary metabolic process"/>
    <property type="evidence" value="ECO:0007669"/>
    <property type="project" value="TreeGrafter"/>
</dbReference>
<dbReference type="OrthoDB" id="7289984at2759"/>
<dbReference type="AlphaFoldDB" id="A0A9P4H258"/>
<dbReference type="InterPro" id="IPR036291">
    <property type="entry name" value="NAD(P)-bd_dom_sf"/>
</dbReference>
<dbReference type="PANTHER" id="PTHR43544">
    <property type="entry name" value="SHORT-CHAIN DEHYDROGENASE/REDUCTASE"/>
    <property type="match status" value="1"/>
</dbReference>
<protein>
    <submittedName>
        <fullName evidence="3">NAD(P)-binding protein</fullName>
    </submittedName>
</protein>
<dbReference type="PRINTS" id="PR00081">
    <property type="entry name" value="GDHRDH"/>
</dbReference>
<evidence type="ECO:0000256" key="2">
    <source>
        <dbReference type="RuleBase" id="RU000363"/>
    </source>
</evidence>
<name>A0A9P4H258_9PLEO</name>
<comment type="similarity">
    <text evidence="1 2">Belongs to the short-chain dehydrogenases/reductases (SDR) family.</text>
</comment>
<dbReference type="InterPro" id="IPR002347">
    <property type="entry name" value="SDR_fam"/>
</dbReference>
<reference evidence="3" key="1">
    <citation type="journal article" date="2020" name="Stud. Mycol.">
        <title>101 Dothideomycetes genomes: a test case for predicting lifestyles and emergence of pathogens.</title>
        <authorList>
            <person name="Haridas S."/>
            <person name="Albert R."/>
            <person name="Binder M."/>
            <person name="Bloem J."/>
            <person name="Labutti K."/>
            <person name="Salamov A."/>
            <person name="Andreopoulos B."/>
            <person name="Baker S."/>
            <person name="Barry K."/>
            <person name="Bills G."/>
            <person name="Bluhm B."/>
            <person name="Cannon C."/>
            <person name="Castanera R."/>
            <person name="Culley D."/>
            <person name="Daum C."/>
            <person name="Ezra D."/>
            <person name="Gonzalez J."/>
            <person name="Henrissat B."/>
            <person name="Kuo A."/>
            <person name="Liang C."/>
            <person name="Lipzen A."/>
            <person name="Lutzoni F."/>
            <person name="Magnuson J."/>
            <person name="Mondo S."/>
            <person name="Nolan M."/>
            <person name="Ohm R."/>
            <person name="Pangilinan J."/>
            <person name="Park H.-J."/>
            <person name="Ramirez L."/>
            <person name="Alfaro M."/>
            <person name="Sun H."/>
            <person name="Tritt A."/>
            <person name="Yoshinaga Y."/>
            <person name="Zwiers L.-H."/>
            <person name="Turgeon B."/>
            <person name="Goodwin S."/>
            <person name="Spatafora J."/>
            <person name="Crous P."/>
            <person name="Grigoriev I."/>
        </authorList>
    </citation>
    <scope>NUCLEOTIDE SEQUENCE</scope>
    <source>
        <strain evidence="3">CBS 110217</strain>
    </source>
</reference>
<dbReference type="PANTHER" id="PTHR43544:SF32">
    <property type="entry name" value="CHAIN DEHYDROGENASE, PUTATIVE (AFU_ORTHOLOGUE AFUA_5G01530)-RELATED"/>
    <property type="match status" value="1"/>
</dbReference>
<dbReference type="InterPro" id="IPR051468">
    <property type="entry name" value="Fungal_SecMetab_SDRs"/>
</dbReference>
<organism evidence="3 4">
    <name type="scientific">Setomelanomma holmii</name>
    <dbReference type="NCBI Taxonomy" id="210430"/>
    <lineage>
        <taxon>Eukaryota</taxon>
        <taxon>Fungi</taxon>
        <taxon>Dikarya</taxon>
        <taxon>Ascomycota</taxon>
        <taxon>Pezizomycotina</taxon>
        <taxon>Dothideomycetes</taxon>
        <taxon>Pleosporomycetidae</taxon>
        <taxon>Pleosporales</taxon>
        <taxon>Pleosporineae</taxon>
        <taxon>Phaeosphaeriaceae</taxon>
        <taxon>Setomelanomma</taxon>
    </lineage>
</organism>
<evidence type="ECO:0000313" key="3">
    <source>
        <dbReference type="EMBL" id="KAF2025745.1"/>
    </source>
</evidence>
<dbReference type="PRINTS" id="PR00080">
    <property type="entry name" value="SDRFAMILY"/>
</dbReference>
<proteinExistence type="inferred from homology"/>
<evidence type="ECO:0000256" key="1">
    <source>
        <dbReference type="ARBA" id="ARBA00006484"/>
    </source>
</evidence>
<dbReference type="EMBL" id="ML978258">
    <property type="protein sequence ID" value="KAF2025745.1"/>
    <property type="molecule type" value="Genomic_DNA"/>
</dbReference>
<dbReference type="Pfam" id="PF00106">
    <property type="entry name" value="adh_short"/>
    <property type="match status" value="1"/>
</dbReference>
<accession>A0A9P4H258</accession>
<dbReference type="Proteomes" id="UP000799777">
    <property type="component" value="Unassembled WGS sequence"/>
</dbReference>
<evidence type="ECO:0000313" key="4">
    <source>
        <dbReference type="Proteomes" id="UP000799777"/>
    </source>
</evidence>
<dbReference type="GO" id="GO:0016491">
    <property type="term" value="F:oxidoreductase activity"/>
    <property type="evidence" value="ECO:0007669"/>
    <property type="project" value="TreeGrafter"/>
</dbReference>
<dbReference type="Gene3D" id="3.40.50.720">
    <property type="entry name" value="NAD(P)-binding Rossmann-like Domain"/>
    <property type="match status" value="1"/>
</dbReference>
<comment type="caution">
    <text evidence="3">The sequence shown here is derived from an EMBL/GenBank/DDBJ whole genome shotgun (WGS) entry which is preliminary data.</text>
</comment>
<dbReference type="GO" id="GO:0005737">
    <property type="term" value="C:cytoplasm"/>
    <property type="evidence" value="ECO:0007669"/>
    <property type="project" value="TreeGrafter"/>
</dbReference>
<sequence>MSAAAEKQIILITGIGATNGIGLDTTIFLVADSPNNHVIMGARSVNKAEAKMKEIQAKNPKGTLSYVQLDVNDDESSLEAVKKIKEDFGRLDVLVNNAGICPENTPPPEKPQGTPQLWASRKDMRDTFETNVYGVMVLTEAAIPLLKTSKNPMVINVTSGLGSIEALNPSLDPSNSLYSYKDVRGPAYRMSKAALNMMTTYQYAQLRGDGFKIWAYCPGYVVSDLTNDREAREQMQWCESSETSAQGILDIVHGERDADAGKFITKRGGIYPW</sequence>